<dbReference type="InterPro" id="IPR012341">
    <property type="entry name" value="6hp_glycosidase-like_sf"/>
</dbReference>
<accession>A0A914RP79</accession>
<keyword evidence="1" id="KW-1185">Reference proteome</keyword>
<dbReference type="AlphaFoldDB" id="A0A914RP79"/>
<dbReference type="GO" id="GO:0005975">
    <property type="term" value="P:carbohydrate metabolic process"/>
    <property type="evidence" value="ECO:0007669"/>
    <property type="project" value="InterPro"/>
</dbReference>
<protein>
    <submittedName>
        <fullName evidence="2">DNA-directed RNA polymerase</fullName>
    </submittedName>
</protein>
<dbReference type="WBParaSite" id="PEQ_0000817701-mRNA-1">
    <property type="protein sequence ID" value="PEQ_0000817701-mRNA-1"/>
    <property type="gene ID" value="PEQ_0000817701"/>
</dbReference>
<proteinExistence type="predicted"/>
<name>A0A914RP79_PAREQ</name>
<organism evidence="1 2">
    <name type="scientific">Parascaris equorum</name>
    <name type="common">Equine roundworm</name>
    <dbReference type="NCBI Taxonomy" id="6256"/>
    <lineage>
        <taxon>Eukaryota</taxon>
        <taxon>Metazoa</taxon>
        <taxon>Ecdysozoa</taxon>
        <taxon>Nematoda</taxon>
        <taxon>Chromadorea</taxon>
        <taxon>Rhabditida</taxon>
        <taxon>Spirurina</taxon>
        <taxon>Ascaridomorpha</taxon>
        <taxon>Ascaridoidea</taxon>
        <taxon>Ascarididae</taxon>
        <taxon>Parascaris</taxon>
    </lineage>
</organism>
<reference evidence="2" key="1">
    <citation type="submission" date="2022-11" db="UniProtKB">
        <authorList>
            <consortium name="WormBaseParasite"/>
        </authorList>
    </citation>
    <scope>IDENTIFICATION</scope>
</reference>
<evidence type="ECO:0000313" key="2">
    <source>
        <dbReference type="WBParaSite" id="PEQ_0000817701-mRNA-1"/>
    </source>
</evidence>
<dbReference type="Gene3D" id="1.50.10.10">
    <property type="match status" value="1"/>
</dbReference>
<sequence length="134" mass="15014">MKLSIIGSNRRACRFIPERSCGDPKSSNVRYLQQKIHFLSPYVIDFSIAVFLRHESIRLLQIRSPARESQFLLGPLSVLVIRAICMREGKGLHDGEVTGYQPDGDDEMLVGRAGFLAAVLNLRCKLFYSSVGSN</sequence>
<evidence type="ECO:0000313" key="1">
    <source>
        <dbReference type="Proteomes" id="UP000887564"/>
    </source>
</evidence>
<dbReference type="Proteomes" id="UP000887564">
    <property type="component" value="Unplaced"/>
</dbReference>